<dbReference type="EMBL" id="FNCO01000038">
    <property type="protein sequence ID" value="SDJ53450.1"/>
    <property type="molecule type" value="Genomic_DNA"/>
</dbReference>
<protein>
    <submittedName>
        <fullName evidence="1">Immunity protein 49</fullName>
    </submittedName>
</protein>
<gene>
    <name evidence="1" type="ORF">SAMN05216605_1385</name>
</gene>
<reference evidence="2" key="1">
    <citation type="submission" date="2016-10" db="EMBL/GenBank/DDBJ databases">
        <authorList>
            <person name="Varghese N."/>
            <person name="Submissions S."/>
        </authorList>
    </citation>
    <scope>NUCLEOTIDE SEQUENCE [LARGE SCALE GENOMIC DNA]</scope>
    <source>
        <strain evidence="2">ATCC 700689</strain>
    </source>
</reference>
<dbReference type="AlphaFoldDB" id="A0A1G8UKE7"/>
<evidence type="ECO:0000313" key="2">
    <source>
        <dbReference type="Proteomes" id="UP000182894"/>
    </source>
</evidence>
<dbReference type="RefSeq" id="WP_074759383.1">
    <property type="nucleotide sequence ID" value="NZ_FNCO01000038.1"/>
</dbReference>
<sequence length="259" mass="29175">MLDTKESLIRLDHIKSHLDGGFDIQRCVNYIETGTGDAAGCASTLSRHSYAKGMQAWFELGDLNAAKNWFYNWGLLTKYEFELRSDKMSLLHKVLQFSKILVSDNDKLTKWFCGFSEIRDAKRIESVTTPDFTAYQIILSVKGDFESVVSRCERVDNNPPKGDAKRYLSDNLFFKSLADGNKAGMEEVIAELVSPKMIKARAAHESGYSQGLISTFAVLYSKIAALHGFKLDVQSPYIPAAWIPIAPLPFYSPEYDFLK</sequence>
<organism evidence="1 2">
    <name type="scientific">Pseudomonas abietaniphila</name>
    <dbReference type="NCBI Taxonomy" id="89065"/>
    <lineage>
        <taxon>Bacteria</taxon>
        <taxon>Pseudomonadati</taxon>
        <taxon>Pseudomonadota</taxon>
        <taxon>Gammaproteobacteria</taxon>
        <taxon>Pseudomonadales</taxon>
        <taxon>Pseudomonadaceae</taxon>
        <taxon>Pseudomonas</taxon>
    </lineage>
</organism>
<dbReference type="Proteomes" id="UP000182894">
    <property type="component" value="Unassembled WGS sequence"/>
</dbReference>
<accession>A0A1G8UKE7</accession>
<dbReference type="InterPro" id="IPR029074">
    <property type="entry name" value="Imm49"/>
</dbReference>
<dbReference type="Pfam" id="PF15575">
    <property type="entry name" value="Imm49"/>
    <property type="match status" value="1"/>
</dbReference>
<dbReference type="STRING" id="89065.SAMN05216605_1385"/>
<name>A0A1G8UKE7_9PSED</name>
<dbReference type="OrthoDB" id="8605640at2"/>
<keyword evidence="2" id="KW-1185">Reference proteome</keyword>
<evidence type="ECO:0000313" key="1">
    <source>
        <dbReference type="EMBL" id="SDJ53450.1"/>
    </source>
</evidence>
<proteinExistence type="predicted"/>